<evidence type="ECO:0000313" key="4">
    <source>
        <dbReference type="Proteomes" id="UP000273828"/>
    </source>
</evidence>
<feature type="transmembrane region" description="Helical" evidence="1">
    <location>
        <begin position="170"/>
        <end position="188"/>
    </location>
</feature>
<sequence>MSEILSAAVQAAEVLFTWPTIGFLILGTLIGLIFGAIPGLGGAVAIALLIPLTWGVDTSAAMVLFAATLGGATFGGSISAILINTPGTPPNAATLLDGFPLTRQGRSGEALATSATASALGAVFGVIVLLASLPVAREIVLAFGSPEFFWLGVVGVSVIATISRGSTLKGMIAGGFGFMLSFIGYQGATAEYRFSLGTTFLWDGLELIVVLIGIFAVGEAINLATEEGKISQVKTKANRSDIVQGIKNPFKHWFLFLRSSVIGSLVGMIPGAGGALATFISYAQAVQTSDNAEKFGDGDVRGVIAAEAANDSSDGGALIPTVVFGIPGSVATAVLLGAFIFHGLSPGQQLLNDNLDILLLIIFALVISNVLTSLIGVVSANQVAKITQIDTNLLIAPILVISFVGAFGLRTHIGDVGVVAIFGLIGYLMLRFGYSRIAFVIGIILGPIIESSFLQSLSVSGGSYMIFFERPLSIFLIVILVLNLTAPFIRRTLR</sequence>
<feature type="transmembrane region" description="Helical" evidence="1">
    <location>
        <begin position="21"/>
        <end position="54"/>
    </location>
</feature>
<reference evidence="3 4" key="1">
    <citation type="submission" date="2018-10" db="EMBL/GenBank/DDBJ databases">
        <title>Natrarchaeobius chitinivorans gen. nov., sp. nov., and Natrarchaeobius haloalkaliphilus sp. nov., alkaliphilic, chitin-utilizing haloarchaea from hypersaline alkaline lakes.</title>
        <authorList>
            <person name="Sorokin D.Y."/>
            <person name="Elcheninov A.G."/>
            <person name="Kostrikina N.A."/>
            <person name="Bale N.J."/>
            <person name="Sinninghe Damste J.S."/>
            <person name="Khijniak T.V."/>
            <person name="Kublanov I.V."/>
            <person name="Toshchakov S.V."/>
        </authorList>
    </citation>
    <scope>NUCLEOTIDE SEQUENCE [LARGE SCALE GENOMIC DNA]</scope>
    <source>
        <strain evidence="3 4">AArcht-Sl</strain>
    </source>
</reference>
<evidence type="ECO:0000313" key="3">
    <source>
        <dbReference type="EMBL" id="RQG87917.1"/>
    </source>
</evidence>
<evidence type="ECO:0000256" key="1">
    <source>
        <dbReference type="SAM" id="Phobius"/>
    </source>
</evidence>
<feature type="transmembrane region" description="Helical" evidence="1">
    <location>
        <begin position="413"/>
        <end position="430"/>
    </location>
</feature>
<dbReference type="OrthoDB" id="199846at2157"/>
<feature type="transmembrane region" description="Helical" evidence="1">
    <location>
        <begin position="110"/>
        <end position="133"/>
    </location>
</feature>
<dbReference type="InterPro" id="IPR002823">
    <property type="entry name" value="DUF112_TM"/>
</dbReference>
<feature type="transmembrane region" description="Helical" evidence="1">
    <location>
        <begin position="60"/>
        <end position="83"/>
    </location>
</feature>
<keyword evidence="1" id="KW-0472">Membrane</keyword>
<feature type="transmembrane region" description="Helical" evidence="1">
    <location>
        <begin position="437"/>
        <end position="459"/>
    </location>
</feature>
<evidence type="ECO:0000259" key="2">
    <source>
        <dbReference type="Pfam" id="PF01970"/>
    </source>
</evidence>
<dbReference type="Proteomes" id="UP000273828">
    <property type="component" value="Unassembled WGS sequence"/>
</dbReference>
<keyword evidence="1" id="KW-0812">Transmembrane</keyword>
<protein>
    <submittedName>
        <fullName evidence="3">Tricarboxylic transporter</fullName>
    </submittedName>
</protein>
<dbReference type="RefSeq" id="WP_124179116.1">
    <property type="nucleotide sequence ID" value="NZ_REFY01000005.1"/>
</dbReference>
<feature type="transmembrane region" description="Helical" evidence="1">
    <location>
        <begin position="389"/>
        <end position="407"/>
    </location>
</feature>
<dbReference type="PANTHER" id="PTHR35342">
    <property type="entry name" value="TRICARBOXYLIC TRANSPORT PROTEIN"/>
    <property type="match status" value="1"/>
</dbReference>
<feature type="domain" description="DUF112" evidence="2">
    <location>
        <begin position="22"/>
        <end position="441"/>
    </location>
</feature>
<dbReference type="AlphaFoldDB" id="A0A3N6LNY5"/>
<organism evidence="3 4">
    <name type="scientific">Natrarchaeobius halalkaliphilus</name>
    <dbReference type="NCBI Taxonomy" id="1679091"/>
    <lineage>
        <taxon>Archaea</taxon>
        <taxon>Methanobacteriati</taxon>
        <taxon>Methanobacteriota</taxon>
        <taxon>Stenosarchaea group</taxon>
        <taxon>Halobacteria</taxon>
        <taxon>Halobacteriales</taxon>
        <taxon>Natrialbaceae</taxon>
        <taxon>Natrarchaeobius</taxon>
    </lineage>
</organism>
<feature type="transmembrane region" description="Helical" evidence="1">
    <location>
        <begin position="357"/>
        <end position="377"/>
    </location>
</feature>
<comment type="caution">
    <text evidence="3">The sequence shown here is derived from an EMBL/GenBank/DDBJ whole genome shotgun (WGS) entry which is preliminary data.</text>
</comment>
<proteinExistence type="predicted"/>
<feature type="transmembrane region" description="Helical" evidence="1">
    <location>
        <begin position="200"/>
        <end position="224"/>
    </location>
</feature>
<feature type="transmembrane region" description="Helical" evidence="1">
    <location>
        <begin position="139"/>
        <end position="163"/>
    </location>
</feature>
<keyword evidence="1" id="KW-1133">Transmembrane helix</keyword>
<name>A0A3N6LNY5_9EURY</name>
<dbReference type="PANTHER" id="PTHR35342:SF5">
    <property type="entry name" value="TRICARBOXYLIC TRANSPORT PROTEIN"/>
    <property type="match status" value="1"/>
</dbReference>
<dbReference type="Pfam" id="PF01970">
    <property type="entry name" value="TctA"/>
    <property type="match status" value="1"/>
</dbReference>
<gene>
    <name evidence="3" type="ORF">EA462_13725</name>
</gene>
<accession>A0A3N6LNY5</accession>
<feature type="transmembrane region" description="Helical" evidence="1">
    <location>
        <begin position="471"/>
        <end position="489"/>
    </location>
</feature>
<keyword evidence="4" id="KW-1185">Reference proteome</keyword>
<dbReference type="EMBL" id="REFY01000005">
    <property type="protein sequence ID" value="RQG87917.1"/>
    <property type="molecule type" value="Genomic_DNA"/>
</dbReference>
<feature type="transmembrane region" description="Helical" evidence="1">
    <location>
        <begin position="322"/>
        <end position="345"/>
    </location>
</feature>